<feature type="transmembrane region" description="Helical" evidence="1">
    <location>
        <begin position="313"/>
        <end position="331"/>
    </location>
</feature>
<evidence type="ECO:0000313" key="3">
    <source>
        <dbReference type="Proteomes" id="UP000034350"/>
    </source>
</evidence>
<dbReference type="GeneID" id="36318511"/>
<keyword evidence="1" id="KW-1133">Transmembrane helix</keyword>
<feature type="transmembrane region" description="Helical" evidence="1">
    <location>
        <begin position="371"/>
        <end position="388"/>
    </location>
</feature>
<comment type="caution">
    <text evidence="2">The sequence shown here is derived from an EMBL/GenBank/DDBJ whole genome shotgun (WGS) entry which is preliminary data.</text>
</comment>
<proteinExistence type="predicted"/>
<protein>
    <submittedName>
        <fullName evidence="2">Uncharacterized protein</fullName>
    </submittedName>
</protein>
<keyword evidence="3" id="KW-1185">Reference proteome</keyword>
<keyword evidence="1" id="KW-0472">Membrane</keyword>
<accession>A0A0F9ZHN0</accession>
<gene>
    <name evidence="2" type="ORF">AAJ76_1000177094</name>
</gene>
<organism evidence="2 3">
    <name type="scientific">Vairimorpha ceranae</name>
    <dbReference type="NCBI Taxonomy" id="40302"/>
    <lineage>
        <taxon>Eukaryota</taxon>
        <taxon>Fungi</taxon>
        <taxon>Fungi incertae sedis</taxon>
        <taxon>Microsporidia</taxon>
        <taxon>Nosematidae</taxon>
        <taxon>Vairimorpha</taxon>
    </lineage>
</organism>
<feature type="transmembrane region" description="Helical" evidence="1">
    <location>
        <begin position="454"/>
        <end position="473"/>
    </location>
</feature>
<feature type="transmembrane region" description="Helical" evidence="1">
    <location>
        <begin position="337"/>
        <end position="362"/>
    </location>
</feature>
<dbReference type="VEuPathDB" id="MicrosporidiaDB:NCER_100827"/>
<keyword evidence="1" id="KW-0812">Transmembrane</keyword>
<sequence>MLRIQNLSMRIEDEIICFNQHFEVKGVCSVVGRHNKLRECLISIFSNSVSKYIHGLDFDMKVFFKGVNIKKNRFIFLLCPYTLLNAKDNIEDILYFVNKDLAEQVIKDFRLHKFRYLSINELSPSIFNILEIAIGICSCSSVLYFSLNPDPYRNKYFYLKLLQKYAILNEAVIFVEGELLNVDNFDSYLLIKDNSIFSFIIGKDKKINAENYLKLNTFIYKTYISKFNVRGGNKINYDIFTDNNSLSVSDTSSLVNNIQYTDVDNVTKFIIFKHKICKKIIKYYTFLVPDVCKVVILINSKLHRKQNWNKIRFYYANIGNITLLIVIYKHWYSLHMLLLMVIYWIFYYFLTIKGISITAFIFKSRKRFHKICYILDFFIIIMIFKYLIDTGNISVTEIYIKANNEYFVKFNPFLCYVTTSIAYTLILYSSVFHINEDYAFVREYLYKSYNSSTYYFYLILISLFSSALPLIIFSFVINLKYICAISLNAIFIIPLFNLFRHTKSKVITMSYIVTRNFFYSLNYKDSVYYKICNFIDPFIIVRSAIFDGFKYEIILRLVCIYICIFLVFCTLL</sequence>
<dbReference type="EMBL" id="JPQZ01000001">
    <property type="protein sequence ID" value="KKO76724.1"/>
    <property type="molecule type" value="Genomic_DNA"/>
</dbReference>
<name>A0A0F9ZHN0_9MICR</name>
<reference evidence="2 3" key="1">
    <citation type="journal article" date="2015" name="Environ. Microbiol.">
        <title>Genome analyses suggest the presence of polyploidy and recent human-driven expansions in eight global populations of the honeybee pathogen Nosema ceranae.</title>
        <authorList>
            <person name="Pelin A."/>
            <person name="Selman M."/>
            <person name="Aris-Brosou S."/>
            <person name="Farinelli L."/>
            <person name="Corradi N."/>
        </authorList>
    </citation>
    <scope>NUCLEOTIDE SEQUENCE [LARGE SCALE GENOMIC DNA]</scope>
    <source>
        <strain evidence="2 3">PA08 1199</strain>
    </source>
</reference>
<dbReference type="VEuPathDB" id="MicrosporidiaDB:G9O61_00g007620"/>
<evidence type="ECO:0000313" key="2">
    <source>
        <dbReference type="EMBL" id="KKO76724.1"/>
    </source>
</evidence>
<dbReference type="RefSeq" id="XP_024332466.1">
    <property type="nucleotide sequence ID" value="XM_024473615.1"/>
</dbReference>
<feature type="transmembrane region" description="Helical" evidence="1">
    <location>
        <begin position="479"/>
        <end position="499"/>
    </location>
</feature>
<dbReference type="Proteomes" id="UP000034350">
    <property type="component" value="Unassembled WGS sequence"/>
</dbReference>
<feature type="transmembrane region" description="Helical" evidence="1">
    <location>
        <begin position="413"/>
        <end position="434"/>
    </location>
</feature>
<dbReference type="VEuPathDB" id="MicrosporidiaDB:AAJ76_1000177094"/>
<feature type="transmembrane region" description="Helical" evidence="1">
    <location>
        <begin position="553"/>
        <end position="571"/>
    </location>
</feature>
<dbReference type="AlphaFoldDB" id="A0A0F9ZHN0"/>
<evidence type="ECO:0000256" key="1">
    <source>
        <dbReference type="SAM" id="Phobius"/>
    </source>
</evidence>
<dbReference type="OrthoDB" id="2191971at2759"/>